<reference evidence="1" key="1">
    <citation type="journal article" date="2015" name="Nature">
        <title>Complex archaea that bridge the gap between prokaryotes and eukaryotes.</title>
        <authorList>
            <person name="Spang A."/>
            <person name="Saw J.H."/>
            <person name="Jorgensen S.L."/>
            <person name="Zaremba-Niedzwiedzka K."/>
            <person name="Martijn J."/>
            <person name="Lind A.E."/>
            <person name="van Eijk R."/>
            <person name="Schleper C."/>
            <person name="Guy L."/>
            <person name="Ettema T.J."/>
        </authorList>
    </citation>
    <scope>NUCLEOTIDE SEQUENCE</scope>
</reference>
<protein>
    <submittedName>
        <fullName evidence="1">Uncharacterized protein</fullName>
    </submittedName>
</protein>
<gene>
    <name evidence="1" type="ORF">LCGC14_3153150</name>
</gene>
<name>A0A0F8YHX8_9ZZZZ</name>
<sequence length="146" mass="16363">MLNLDTGRLVYFIYNDGSTIRIHSIATDEKNNRILVGDNTGFVREIEKVGQTTDTDTAISFDVQSKDFTLQTRKHFPRWVKYDVDGSDSGVTVTGELYLDGALHQSHSITKDRDIRRRLVKTGNGSRVAHRLQGSGVVTIHAIESE</sequence>
<dbReference type="EMBL" id="LAZR01069473">
    <property type="protein sequence ID" value="KKK47641.1"/>
    <property type="molecule type" value="Genomic_DNA"/>
</dbReference>
<organism evidence="1">
    <name type="scientific">marine sediment metagenome</name>
    <dbReference type="NCBI Taxonomy" id="412755"/>
    <lineage>
        <taxon>unclassified sequences</taxon>
        <taxon>metagenomes</taxon>
        <taxon>ecological metagenomes</taxon>
    </lineage>
</organism>
<evidence type="ECO:0000313" key="1">
    <source>
        <dbReference type="EMBL" id="KKK47641.1"/>
    </source>
</evidence>
<comment type="caution">
    <text evidence="1">The sequence shown here is derived from an EMBL/GenBank/DDBJ whole genome shotgun (WGS) entry which is preliminary data.</text>
</comment>
<dbReference type="AlphaFoldDB" id="A0A0F8YHX8"/>
<accession>A0A0F8YHX8</accession>
<proteinExistence type="predicted"/>